<sequence>MANSILLVLLSLLLLAVTALAASASSDTLTKGRNITDGDKLVSAGGSFTLGFFSAGVPKKRYLGVWFSISEDAICWVANRDRPLADTSGSGALVITDAGSLLLVDGSGQVVWSSNTTGAAAPASARLLESGNLVVLSDPSSSAVLWQSFNHPSNTLLPGMKIGKNLWTGAEWYLSSWRSAGDPSPGRYRYTIDTRGVPGNVLWDGDVERYRTGLWNGLWFSGVPEMTTYSDMFRYDLTVSPGEITYGYVAKPGAPFSHLLLTDDGAVQRLVWDAKTRAWNSFFQGPRDVCDAYGKCGAFGVCDAGAASTPAFPAEWRMREASSRCRRNMALDCAENGTAAYGFLRLRAVKLPDTNNVFVATDVTLEECGASGCIMRTDGLVDLRSVDGGQDIYLRSAKSELDEVKPRRRPFPTPMVIGASIASLVVILLVILTIFFVIRRCLRQRISAAHSIQPIPGPTVPSVELSSMKAATKDFHKNNIIGRGGFGIVYEKVAIKRLIIRSSHADDEDEKAFDREVELVSKLRHGNLVQLLAYCKDGSERLLVYEYMKNRSLNFYIHGLNKGVIHRDVKPSNILLDDDWRPKIADFGAAKTFIEDQTNPTLFKTPGYTAPEYELQGYLTLKCDAYSFGVVLLEIISGPRDRTMPPLLSDAWESWNQNRIKDLLDSAVIEPKPELFLKLERCVQIGLLCAQQLPDARPTMSAVVTMLNSGSSEIYLPKMPMFDSRTGSALRDADFSNQEASSSGTHSITVDLT</sequence>
<dbReference type="SMART" id="SM00220">
    <property type="entry name" value="S_TKc"/>
    <property type="match status" value="1"/>
</dbReference>
<dbReference type="GO" id="GO:0051707">
    <property type="term" value="P:response to other organism"/>
    <property type="evidence" value="ECO:0007669"/>
    <property type="project" value="UniProtKB-ARBA"/>
</dbReference>
<keyword evidence="11" id="KW-0325">Glycoprotein</keyword>
<dbReference type="GO" id="GO:0048544">
    <property type="term" value="P:recognition of pollen"/>
    <property type="evidence" value="ECO:0007669"/>
    <property type="project" value="InterPro"/>
</dbReference>
<dbReference type="InterPro" id="IPR000858">
    <property type="entry name" value="S_locus_glycoprot_dom"/>
</dbReference>
<keyword evidence="5 16" id="KW-0732">Signal</keyword>
<dbReference type="PIRSF" id="PIRSF000641">
    <property type="entry name" value="SRK"/>
    <property type="match status" value="1"/>
</dbReference>
<dbReference type="Gene3D" id="3.30.200.20">
    <property type="entry name" value="Phosphorylase Kinase, domain 1"/>
    <property type="match status" value="1"/>
</dbReference>
<evidence type="ECO:0000256" key="16">
    <source>
        <dbReference type="SAM" id="SignalP"/>
    </source>
</evidence>
<dbReference type="SUPFAM" id="SSF56112">
    <property type="entry name" value="Protein kinase-like (PK-like)"/>
    <property type="match status" value="1"/>
</dbReference>
<proteinExistence type="inferred from homology"/>
<accession>A0A2S3IAQ0</accession>
<dbReference type="GO" id="GO:0004674">
    <property type="term" value="F:protein serine/threonine kinase activity"/>
    <property type="evidence" value="ECO:0007669"/>
    <property type="project" value="UniProtKB-KW"/>
</dbReference>
<dbReference type="SMART" id="SM00108">
    <property type="entry name" value="B_lectin"/>
    <property type="match status" value="1"/>
</dbReference>
<evidence type="ECO:0000256" key="11">
    <source>
        <dbReference type="ARBA" id="ARBA00023180"/>
    </source>
</evidence>
<keyword evidence="15" id="KW-1133">Transmembrane helix</keyword>
<keyword evidence="3" id="KW-0245">EGF-like domain</keyword>
<keyword evidence="15" id="KW-0472">Membrane</keyword>
<comment type="subcellular location">
    <subcellularLocation>
        <location evidence="1">Membrane</location>
        <topology evidence="1">Single-pass type I membrane protein</topology>
    </subcellularLocation>
</comment>
<evidence type="ECO:0000256" key="8">
    <source>
        <dbReference type="ARBA" id="ARBA00022840"/>
    </source>
</evidence>
<evidence type="ECO:0000259" key="18">
    <source>
        <dbReference type="PROSITE" id="PS50927"/>
    </source>
</evidence>
<evidence type="ECO:0000256" key="9">
    <source>
        <dbReference type="ARBA" id="ARBA00023157"/>
    </source>
</evidence>
<evidence type="ECO:0000256" key="13">
    <source>
        <dbReference type="ARBA" id="ARBA00048679"/>
    </source>
</evidence>
<evidence type="ECO:0000256" key="14">
    <source>
        <dbReference type="PIRNR" id="PIRNR000641"/>
    </source>
</evidence>
<feature type="domain" description="Protein kinase" evidence="17">
    <location>
        <begin position="475"/>
        <end position="716"/>
    </location>
</feature>
<feature type="domain" description="Bulb-type lectin" evidence="18">
    <location>
        <begin position="26"/>
        <end position="148"/>
    </location>
</feature>
<dbReference type="GO" id="GO:0016020">
    <property type="term" value="C:membrane"/>
    <property type="evidence" value="ECO:0007669"/>
    <property type="project" value="UniProtKB-SubCell"/>
</dbReference>
<comment type="similarity">
    <text evidence="14">Belongs to the protein kinase superfamily. Ser/Thr protein kinase family.</text>
</comment>
<comment type="catalytic activity">
    <reaction evidence="13 14">
        <text>L-seryl-[protein] + ATP = O-phospho-L-seryl-[protein] + ADP + H(+)</text>
        <dbReference type="Rhea" id="RHEA:17989"/>
        <dbReference type="Rhea" id="RHEA-COMP:9863"/>
        <dbReference type="Rhea" id="RHEA-COMP:11604"/>
        <dbReference type="ChEBI" id="CHEBI:15378"/>
        <dbReference type="ChEBI" id="CHEBI:29999"/>
        <dbReference type="ChEBI" id="CHEBI:30616"/>
        <dbReference type="ChEBI" id="CHEBI:83421"/>
        <dbReference type="ChEBI" id="CHEBI:456216"/>
        <dbReference type="EC" id="2.7.11.1"/>
    </reaction>
</comment>
<dbReference type="EMBL" id="CM008052">
    <property type="protein sequence ID" value="PAN40299.1"/>
    <property type="molecule type" value="Genomic_DNA"/>
</dbReference>
<dbReference type="Pfam" id="PF00069">
    <property type="entry name" value="Pkinase"/>
    <property type="match status" value="1"/>
</dbReference>
<evidence type="ECO:0000256" key="6">
    <source>
        <dbReference type="ARBA" id="ARBA00022741"/>
    </source>
</evidence>
<dbReference type="InterPro" id="IPR036426">
    <property type="entry name" value="Bulb-type_lectin_dom_sf"/>
</dbReference>
<dbReference type="InterPro" id="IPR000719">
    <property type="entry name" value="Prot_kinase_dom"/>
</dbReference>
<evidence type="ECO:0000256" key="2">
    <source>
        <dbReference type="ARBA" id="ARBA00022527"/>
    </source>
</evidence>
<dbReference type="Gene3D" id="2.90.10.10">
    <property type="entry name" value="Bulb-type lectin domain"/>
    <property type="match status" value="1"/>
</dbReference>
<evidence type="ECO:0000256" key="5">
    <source>
        <dbReference type="ARBA" id="ARBA00022729"/>
    </source>
</evidence>
<keyword evidence="15" id="KW-0812">Transmembrane</keyword>
<name>A0A2S3IAQ0_9POAL</name>
<gene>
    <name evidence="19" type="ORF">PAHAL_7G304300</name>
</gene>
<feature type="chain" id="PRO_5015689107" description="Receptor-like serine/threonine-protein kinase" evidence="16">
    <location>
        <begin position="22"/>
        <end position="753"/>
    </location>
</feature>
<dbReference type="InterPro" id="IPR024171">
    <property type="entry name" value="SRK-like_kinase"/>
</dbReference>
<dbReference type="PROSITE" id="PS50927">
    <property type="entry name" value="BULB_LECTIN"/>
    <property type="match status" value="1"/>
</dbReference>
<keyword evidence="6 14" id="KW-0547">Nucleotide-binding</keyword>
<reference evidence="19" key="1">
    <citation type="submission" date="2018-04" db="EMBL/GenBank/DDBJ databases">
        <title>WGS assembly of Panicum hallii.</title>
        <authorList>
            <person name="Lovell J."/>
            <person name="Jenkins J."/>
            <person name="Lowry D."/>
            <person name="Mamidi S."/>
            <person name="Sreedasyam A."/>
            <person name="Weng X."/>
            <person name="Barry K."/>
            <person name="Bonette J."/>
            <person name="Campitelli B."/>
            <person name="Daum C."/>
            <person name="Gordon S."/>
            <person name="Gould B."/>
            <person name="Lipzen A."/>
            <person name="Macqueen A."/>
            <person name="Palacio-Mejia J."/>
            <person name="Plott C."/>
            <person name="Shakirov E."/>
            <person name="Shu S."/>
            <person name="Yoshinaga Y."/>
            <person name="Zane M."/>
            <person name="Rokhsar D."/>
            <person name="Grimwood J."/>
            <person name="Schmutz J."/>
            <person name="Juenger T."/>
        </authorList>
    </citation>
    <scope>NUCLEOTIDE SEQUENCE [LARGE SCALE GENOMIC DNA]</scope>
    <source>
        <strain evidence="19">FIL2</strain>
    </source>
</reference>
<dbReference type="GO" id="GO:0106310">
    <property type="term" value="F:protein serine kinase activity"/>
    <property type="evidence" value="ECO:0007669"/>
    <property type="project" value="RHEA"/>
</dbReference>
<dbReference type="GO" id="GO:0005524">
    <property type="term" value="F:ATP binding"/>
    <property type="evidence" value="ECO:0007669"/>
    <property type="project" value="UniProtKB-KW"/>
</dbReference>
<organism evidence="19">
    <name type="scientific">Panicum hallii</name>
    <dbReference type="NCBI Taxonomy" id="206008"/>
    <lineage>
        <taxon>Eukaryota</taxon>
        <taxon>Viridiplantae</taxon>
        <taxon>Streptophyta</taxon>
        <taxon>Embryophyta</taxon>
        <taxon>Tracheophyta</taxon>
        <taxon>Spermatophyta</taxon>
        <taxon>Magnoliopsida</taxon>
        <taxon>Liliopsida</taxon>
        <taxon>Poales</taxon>
        <taxon>Poaceae</taxon>
        <taxon>PACMAD clade</taxon>
        <taxon>Panicoideae</taxon>
        <taxon>Panicodae</taxon>
        <taxon>Paniceae</taxon>
        <taxon>Panicinae</taxon>
        <taxon>Panicum</taxon>
        <taxon>Panicum sect. Panicum</taxon>
    </lineage>
</organism>
<evidence type="ECO:0000256" key="10">
    <source>
        <dbReference type="ARBA" id="ARBA00023170"/>
    </source>
</evidence>
<evidence type="ECO:0000256" key="1">
    <source>
        <dbReference type="ARBA" id="ARBA00004479"/>
    </source>
</evidence>
<dbReference type="Proteomes" id="UP000243499">
    <property type="component" value="Chromosome 7"/>
</dbReference>
<dbReference type="SUPFAM" id="SSF51110">
    <property type="entry name" value="alpha-D-mannose-specific plant lectins"/>
    <property type="match status" value="1"/>
</dbReference>
<evidence type="ECO:0000256" key="3">
    <source>
        <dbReference type="ARBA" id="ARBA00022536"/>
    </source>
</evidence>
<evidence type="ECO:0000256" key="12">
    <source>
        <dbReference type="ARBA" id="ARBA00047899"/>
    </source>
</evidence>
<dbReference type="PROSITE" id="PS00108">
    <property type="entry name" value="PROTEIN_KINASE_ST"/>
    <property type="match status" value="1"/>
</dbReference>
<dbReference type="Pfam" id="PF01453">
    <property type="entry name" value="B_lectin"/>
    <property type="match status" value="1"/>
</dbReference>
<keyword evidence="9" id="KW-1015">Disulfide bond</keyword>
<protein>
    <recommendedName>
        <fullName evidence="14">Receptor-like serine/threonine-protein kinase</fullName>
        <ecNumber evidence="14">2.7.11.1</ecNumber>
    </recommendedName>
</protein>
<keyword evidence="7 14" id="KW-0418">Kinase</keyword>
<dbReference type="PANTHER" id="PTHR32444">
    <property type="entry name" value="BULB-TYPE LECTIN DOMAIN-CONTAINING PROTEIN"/>
    <property type="match status" value="1"/>
</dbReference>
<dbReference type="Gramene" id="PAN40299">
    <property type="protein sequence ID" value="PAN40299"/>
    <property type="gene ID" value="PAHAL_7G304300"/>
</dbReference>
<dbReference type="PANTHER" id="PTHR32444:SF236">
    <property type="entry name" value="D-MANNOSE BINDING LECTIN FAMILY PROTEIN, EXPRESSED"/>
    <property type="match status" value="1"/>
</dbReference>
<dbReference type="Pfam" id="PF00954">
    <property type="entry name" value="S_locus_glycop"/>
    <property type="match status" value="1"/>
</dbReference>
<keyword evidence="8 14" id="KW-0067">ATP-binding</keyword>
<evidence type="ECO:0000256" key="7">
    <source>
        <dbReference type="ARBA" id="ARBA00022777"/>
    </source>
</evidence>
<evidence type="ECO:0000259" key="17">
    <source>
        <dbReference type="PROSITE" id="PS50011"/>
    </source>
</evidence>
<evidence type="ECO:0000256" key="4">
    <source>
        <dbReference type="ARBA" id="ARBA00022679"/>
    </source>
</evidence>
<keyword evidence="4 14" id="KW-0808">Transferase</keyword>
<comment type="catalytic activity">
    <reaction evidence="12 14">
        <text>L-threonyl-[protein] + ATP = O-phospho-L-threonyl-[protein] + ADP + H(+)</text>
        <dbReference type="Rhea" id="RHEA:46608"/>
        <dbReference type="Rhea" id="RHEA-COMP:11060"/>
        <dbReference type="Rhea" id="RHEA-COMP:11605"/>
        <dbReference type="ChEBI" id="CHEBI:15378"/>
        <dbReference type="ChEBI" id="CHEBI:30013"/>
        <dbReference type="ChEBI" id="CHEBI:30616"/>
        <dbReference type="ChEBI" id="CHEBI:61977"/>
        <dbReference type="ChEBI" id="CHEBI:456216"/>
        <dbReference type="EC" id="2.7.11.1"/>
    </reaction>
</comment>
<feature type="signal peptide" evidence="16">
    <location>
        <begin position="1"/>
        <end position="21"/>
    </location>
</feature>
<evidence type="ECO:0000313" key="19">
    <source>
        <dbReference type="EMBL" id="PAN40299.1"/>
    </source>
</evidence>
<evidence type="ECO:0000256" key="15">
    <source>
        <dbReference type="SAM" id="Phobius"/>
    </source>
</evidence>
<feature type="transmembrane region" description="Helical" evidence="15">
    <location>
        <begin position="415"/>
        <end position="438"/>
    </location>
</feature>
<dbReference type="CDD" id="cd00028">
    <property type="entry name" value="B_lectin"/>
    <property type="match status" value="1"/>
</dbReference>
<keyword evidence="2 14" id="KW-0723">Serine/threonine-protein kinase</keyword>
<dbReference type="AlphaFoldDB" id="A0A2S3IAQ0"/>
<dbReference type="InterPro" id="IPR008271">
    <property type="entry name" value="Ser/Thr_kinase_AS"/>
</dbReference>
<dbReference type="EC" id="2.7.11.1" evidence="14"/>
<dbReference type="Gene3D" id="1.10.510.10">
    <property type="entry name" value="Transferase(Phosphotransferase) domain 1"/>
    <property type="match status" value="1"/>
</dbReference>
<dbReference type="PROSITE" id="PS50011">
    <property type="entry name" value="PROTEIN_KINASE_DOM"/>
    <property type="match status" value="1"/>
</dbReference>
<dbReference type="InterPro" id="IPR001480">
    <property type="entry name" value="Bulb-type_lectin_dom"/>
</dbReference>
<dbReference type="FunFam" id="2.90.10.10:FF:000005">
    <property type="entry name" value="G-type lectin S-receptor-like serine/threonine-protein kinase"/>
    <property type="match status" value="1"/>
</dbReference>
<keyword evidence="10" id="KW-0675">Receptor</keyword>
<dbReference type="InterPro" id="IPR011009">
    <property type="entry name" value="Kinase-like_dom_sf"/>
</dbReference>